<dbReference type="PANTHER" id="PTHR23308">
    <property type="entry name" value="NUCLEAR INHIBITOR OF PROTEIN PHOSPHATASE-1"/>
    <property type="match status" value="1"/>
</dbReference>
<feature type="domain" description="FHA" evidence="3">
    <location>
        <begin position="26"/>
        <end position="76"/>
    </location>
</feature>
<evidence type="ECO:0000313" key="4">
    <source>
        <dbReference type="EMBL" id="KAG9396712.1"/>
    </source>
</evidence>
<comment type="caution">
    <text evidence="4">The sequence shown here is derived from an EMBL/GenBank/DDBJ whole genome shotgun (WGS) entry which is preliminary data.</text>
</comment>
<feature type="region of interest" description="Disordered" evidence="2">
    <location>
        <begin position="120"/>
        <end position="145"/>
    </location>
</feature>
<name>A0A8J6E660_9EUKA</name>
<dbReference type="PROSITE" id="PS50006">
    <property type="entry name" value="FHA_DOMAIN"/>
    <property type="match status" value="1"/>
</dbReference>
<protein>
    <submittedName>
        <fullName evidence="4">FHA domain</fullName>
    </submittedName>
</protein>
<feature type="compositionally biased region" description="Basic and acidic residues" evidence="2">
    <location>
        <begin position="214"/>
        <end position="229"/>
    </location>
</feature>
<dbReference type="SMART" id="SM00240">
    <property type="entry name" value="FHA"/>
    <property type="match status" value="1"/>
</dbReference>
<dbReference type="EMBL" id="JAHDYR010000005">
    <property type="protein sequence ID" value="KAG9396712.1"/>
    <property type="molecule type" value="Genomic_DNA"/>
</dbReference>
<keyword evidence="5" id="KW-1185">Reference proteome</keyword>
<keyword evidence="1" id="KW-0175">Coiled coil</keyword>
<feature type="coiled-coil region" evidence="1">
    <location>
        <begin position="405"/>
        <end position="458"/>
    </location>
</feature>
<proteinExistence type="predicted"/>
<dbReference type="CDD" id="cd00060">
    <property type="entry name" value="FHA"/>
    <property type="match status" value="1"/>
</dbReference>
<feature type="compositionally biased region" description="Basic and acidic residues" evidence="2">
    <location>
        <begin position="163"/>
        <end position="184"/>
    </location>
</feature>
<sequence>MPEGNRETLGRLRGADVIYSIDSPEIVIGRDPESDIFIENRSISKKHAKIIFEAPDTALFIDLNTTNGSFVNDERILGRAQYLRHHDVLRFGYNITSFRFEYISVLQNPEVEDKVHQRDPLGMDLGTLLPEHKPAPQTPPRPHTTQRLVTQGVKPMQMPVEKPQAEEPQHLIDEPHSPKRAKLEEPEEGLGTRPEIPDEVDSGYPMEPEPDVVQSREPRPVERPAEREGAPQPRALVPQPDMCTADTQTAPVIAMVTSGTQGDSVEGPVIQHAAEVGRLADVLARSLAKTWEAANERLGQTSFPDNKPSFKLEETIKQMKADARPSHMDNPYAALEAIRCDVEMGQTQVEQLAAMLDGYPAQIAQVKDQVRDQTLTNLKARRGVLSRRLGNDAAYSGADPVQCLAMRWRDKLAAHSNAREKLQRQVEELAGKDAGTTIMELRSTNKALRETVTTLRAERDSVKQVTAQHSGADAMQAVASIGQKLMEERRRGDALCKHADEAEAQLLEKVGENRRLSSTIATLQHEVDALRSAFSSTTLAKDRTIVELRSQLAATLGGADKVQQARNLISSMQQQETELTQLRARVAALQEKLRDAEQRAESAVESPSGPIAQRSSDTTVGLYNRLVEKEEALVISATTIHDLEAKLAARDDEIASVKAEYALVDGESDTVALLDFLLEAAERRVRELEAGLADQGSVRAGLGQAMLLAEKAESILKGRGR</sequence>
<dbReference type="InterPro" id="IPR000253">
    <property type="entry name" value="FHA_dom"/>
</dbReference>
<organism evidence="4 5">
    <name type="scientific">Carpediemonas membranifera</name>
    <dbReference type="NCBI Taxonomy" id="201153"/>
    <lineage>
        <taxon>Eukaryota</taxon>
        <taxon>Metamonada</taxon>
        <taxon>Carpediemonas-like organisms</taxon>
        <taxon>Carpediemonas</taxon>
    </lineage>
</organism>
<reference evidence="4" key="1">
    <citation type="submission" date="2021-05" db="EMBL/GenBank/DDBJ databases">
        <title>A free-living protist that lacks canonical eukaryotic 1 DNA replication and segregation systems.</title>
        <authorList>
            <person name="Salas-Leiva D.E."/>
            <person name="Tromer E.C."/>
            <person name="Curtis B.A."/>
            <person name="Jerlstrom-Hultqvist J."/>
            <person name="Kolisko M."/>
            <person name="Yi Z."/>
            <person name="Salas-Leiva J.S."/>
            <person name="Gallot-Lavallee L."/>
            <person name="Kops G.J.P.L."/>
            <person name="Archibald J.M."/>
            <person name="Simpson A.G.B."/>
            <person name="Roger A.J."/>
        </authorList>
    </citation>
    <scope>NUCLEOTIDE SEQUENCE</scope>
    <source>
        <strain evidence="4">BICM</strain>
    </source>
</reference>
<evidence type="ECO:0000256" key="1">
    <source>
        <dbReference type="SAM" id="Coils"/>
    </source>
</evidence>
<dbReference type="SUPFAM" id="SSF49879">
    <property type="entry name" value="SMAD/FHA domain"/>
    <property type="match status" value="1"/>
</dbReference>
<dbReference type="OrthoDB" id="10254928at2759"/>
<accession>A0A8J6E660</accession>
<evidence type="ECO:0000259" key="3">
    <source>
        <dbReference type="PROSITE" id="PS50006"/>
    </source>
</evidence>
<feature type="region of interest" description="Disordered" evidence="2">
    <location>
        <begin position="160"/>
        <end position="240"/>
    </location>
</feature>
<dbReference type="InterPro" id="IPR008984">
    <property type="entry name" value="SMAD_FHA_dom_sf"/>
</dbReference>
<evidence type="ECO:0000313" key="5">
    <source>
        <dbReference type="Proteomes" id="UP000717585"/>
    </source>
</evidence>
<dbReference type="Pfam" id="PF00498">
    <property type="entry name" value="FHA"/>
    <property type="match status" value="1"/>
</dbReference>
<dbReference type="AlphaFoldDB" id="A0A8J6E660"/>
<dbReference type="Proteomes" id="UP000717585">
    <property type="component" value="Unassembled WGS sequence"/>
</dbReference>
<feature type="coiled-coil region" evidence="1">
    <location>
        <begin position="562"/>
        <end position="606"/>
    </location>
</feature>
<dbReference type="Gene3D" id="2.60.200.20">
    <property type="match status" value="1"/>
</dbReference>
<evidence type="ECO:0000256" key="2">
    <source>
        <dbReference type="SAM" id="MobiDB-lite"/>
    </source>
</evidence>
<gene>
    <name evidence="4" type="ORF">J8273_1730</name>
</gene>
<dbReference type="InterPro" id="IPR050923">
    <property type="entry name" value="Cell_Proc_Reg/RNA_Proc"/>
</dbReference>